<gene>
    <name evidence="2" type="ordered locus">SGR_6538</name>
</gene>
<name>B1VLH6_STRGG</name>
<sequence>MEASTEQEAERAAGEHTMKRLTDHPHLNTLVRLTFRNTASLIYLGLVLAATLFVAVDTLFVAHEDASFSGVWLFLLAAPTVFLFFLGGSLAGAEAGGPAWFLVLGLVVSVLVQSLALGWFVRLVRRAGSTGSAHPQGA</sequence>
<accession>B1VLH6</accession>
<evidence type="ECO:0000256" key="1">
    <source>
        <dbReference type="SAM" id="Phobius"/>
    </source>
</evidence>
<dbReference type="HOGENOM" id="CLU_170415_0_0_11"/>
<feature type="transmembrane region" description="Helical" evidence="1">
    <location>
        <begin position="99"/>
        <end position="121"/>
    </location>
</feature>
<organism evidence="2 3">
    <name type="scientific">Streptomyces griseus subsp. griseus (strain JCM 4626 / CBS 651.72 / NBRC 13350 / KCC S-0626 / ISP 5235)</name>
    <dbReference type="NCBI Taxonomy" id="455632"/>
    <lineage>
        <taxon>Bacteria</taxon>
        <taxon>Bacillati</taxon>
        <taxon>Actinomycetota</taxon>
        <taxon>Actinomycetes</taxon>
        <taxon>Kitasatosporales</taxon>
        <taxon>Streptomycetaceae</taxon>
        <taxon>Streptomyces</taxon>
    </lineage>
</organism>
<keyword evidence="1" id="KW-1133">Transmembrane helix</keyword>
<dbReference type="NCBIfam" id="NF046119">
    <property type="entry name" value="memb_SCO4225"/>
    <property type="match status" value="1"/>
</dbReference>
<dbReference type="eggNOG" id="ENOG5032G7T">
    <property type="taxonomic scope" value="Bacteria"/>
</dbReference>
<keyword evidence="1" id="KW-0812">Transmembrane</keyword>
<dbReference type="InterPro" id="IPR057702">
    <property type="entry name" value="DUF7942"/>
</dbReference>
<dbReference type="AlphaFoldDB" id="B1VLH6"/>
<feature type="transmembrane region" description="Helical" evidence="1">
    <location>
        <begin position="41"/>
        <end position="60"/>
    </location>
</feature>
<keyword evidence="1" id="KW-0472">Membrane</keyword>
<evidence type="ECO:0000313" key="3">
    <source>
        <dbReference type="Proteomes" id="UP000001685"/>
    </source>
</evidence>
<dbReference type="EMBL" id="AP009493">
    <property type="protein sequence ID" value="BAG23367.1"/>
    <property type="molecule type" value="Genomic_DNA"/>
</dbReference>
<protein>
    <submittedName>
        <fullName evidence="2">Uncharacterized protein</fullName>
    </submittedName>
</protein>
<dbReference type="KEGG" id="sgr:SGR_6538"/>
<dbReference type="Pfam" id="PF25637">
    <property type="entry name" value="DUF7942"/>
    <property type="match status" value="1"/>
</dbReference>
<feature type="transmembrane region" description="Helical" evidence="1">
    <location>
        <begin position="72"/>
        <end position="93"/>
    </location>
</feature>
<proteinExistence type="predicted"/>
<evidence type="ECO:0000313" key="2">
    <source>
        <dbReference type="EMBL" id="BAG23367.1"/>
    </source>
</evidence>
<reference evidence="3" key="1">
    <citation type="journal article" date="2008" name="J. Bacteriol.">
        <title>Genome sequence of the streptomycin-producing microorganism Streptomyces griseus IFO 13350.</title>
        <authorList>
            <person name="Ohnishi Y."/>
            <person name="Ishikawa J."/>
            <person name="Hara H."/>
            <person name="Suzuki H."/>
            <person name="Ikenoya M."/>
            <person name="Ikeda H."/>
            <person name="Yamashita A."/>
            <person name="Hattori M."/>
            <person name="Horinouchi S."/>
        </authorList>
    </citation>
    <scope>NUCLEOTIDE SEQUENCE [LARGE SCALE GENOMIC DNA]</scope>
    <source>
        <strain evidence="3">JCM 4626 / NBRC 13350</strain>
    </source>
</reference>
<dbReference type="Proteomes" id="UP000001685">
    <property type="component" value="Chromosome"/>
</dbReference>